<keyword evidence="2" id="KW-1185">Reference proteome</keyword>
<name>A0A4R0NBK7_9SPHI</name>
<dbReference type="Proteomes" id="UP000291117">
    <property type="component" value="Unassembled WGS sequence"/>
</dbReference>
<reference evidence="1 2" key="1">
    <citation type="submission" date="2019-02" db="EMBL/GenBank/DDBJ databases">
        <title>Pedobacter sp. RP-3-8 sp. nov., isolated from Arctic soil.</title>
        <authorList>
            <person name="Dahal R.H."/>
        </authorList>
    </citation>
    <scope>NUCLEOTIDE SEQUENCE [LARGE SCALE GENOMIC DNA]</scope>
    <source>
        <strain evidence="1 2">RP-3-8</strain>
    </source>
</reference>
<gene>
    <name evidence="1" type="ORF">EZ444_14025</name>
</gene>
<dbReference type="EMBL" id="SJSM01000008">
    <property type="protein sequence ID" value="TCC95734.1"/>
    <property type="molecule type" value="Genomic_DNA"/>
</dbReference>
<dbReference type="OrthoDB" id="9890847at2"/>
<organism evidence="1 2">
    <name type="scientific">Pedobacter hiemivivus</name>
    <dbReference type="NCBI Taxonomy" id="2530454"/>
    <lineage>
        <taxon>Bacteria</taxon>
        <taxon>Pseudomonadati</taxon>
        <taxon>Bacteroidota</taxon>
        <taxon>Sphingobacteriia</taxon>
        <taxon>Sphingobacteriales</taxon>
        <taxon>Sphingobacteriaceae</taxon>
        <taxon>Pedobacter</taxon>
    </lineage>
</organism>
<evidence type="ECO:0000313" key="2">
    <source>
        <dbReference type="Proteomes" id="UP000291117"/>
    </source>
</evidence>
<evidence type="ECO:0000313" key="1">
    <source>
        <dbReference type="EMBL" id="TCC95734.1"/>
    </source>
</evidence>
<dbReference type="AlphaFoldDB" id="A0A4R0NBK7"/>
<accession>A0A4R0NBK7</accession>
<proteinExistence type="predicted"/>
<sequence length="176" mass="20068">MRTLNNIKIYSTLIIFVFLFSSFRSTGYLSPNLISFDDHYRGVPNVEATVELTTSELSGNLIWTPNALTDYKLYICVTAINGSFSERYTEYHEVYYNVGQFNFSLSRFYASGNGTIRIAITPYKVEPDLPPTGTPIDAVFHIDGMCSMASFGTLYWNAYNYYPFSGPVLEYFTYPN</sequence>
<protein>
    <submittedName>
        <fullName evidence="1">Uncharacterized protein</fullName>
    </submittedName>
</protein>
<comment type="caution">
    <text evidence="1">The sequence shown here is derived from an EMBL/GenBank/DDBJ whole genome shotgun (WGS) entry which is preliminary data.</text>
</comment>
<dbReference type="RefSeq" id="WP_131609808.1">
    <property type="nucleotide sequence ID" value="NZ_SJSM01000008.1"/>
</dbReference>